<evidence type="ECO:0000256" key="2">
    <source>
        <dbReference type="ARBA" id="ARBA00022917"/>
    </source>
</evidence>
<comment type="caution">
    <text evidence="4">The sequence shown here is derived from an EMBL/GenBank/DDBJ whole genome shotgun (WGS) entry which is preliminary data.</text>
</comment>
<keyword evidence="1" id="KW-0547">Nucleotide-binding</keyword>
<keyword evidence="5" id="KW-1185">Reference proteome</keyword>
<dbReference type="InterPro" id="IPR027417">
    <property type="entry name" value="P-loop_NTPase"/>
</dbReference>
<protein>
    <submittedName>
        <fullName evidence="4">Uncharacterized protein</fullName>
    </submittedName>
</protein>
<dbReference type="AlphaFoldDB" id="A0AAE1MK66"/>
<evidence type="ECO:0000256" key="3">
    <source>
        <dbReference type="ARBA" id="ARBA00023134"/>
    </source>
</evidence>
<dbReference type="GO" id="GO:0000049">
    <property type="term" value="F:tRNA binding"/>
    <property type="evidence" value="ECO:0007669"/>
    <property type="project" value="TreeGrafter"/>
</dbReference>
<dbReference type="GO" id="GO:0003743">
    <property type="term" value="F:translation initiation factor activity"/>
    <property type="evidence" value="ECO:0007669"/>
    <property type="project" value="TreeGrafter"/>
</dbReference>
<keyword evidence="3" id="KW-0342">GTP-binding</keyword>
<evidence type="ECO:0000256" key="1">
    <source>
        <dbReference type="ARBA" id="ARBA00022741"/>
    </source>
</evidence>
<gene>
    <name evidence="4" type="ORF">QN277_028799</name>
</gene>
<dbReference type="InterPro" id="IPR050543">
    <property type="entry name" value="eIF2G"/>
</dbReference>
<dbReference type="PANTHER" id="PTHR42854">
    <property type="entry name" value="EUKARYOTIC TRANSLATION INITIATION FACTOR 2 SUBUNIT 3 FAMILY MEMBER"/>
    <property type="match status" value="1"/>
</dbReference>
<sequence>MVKIIQATGSSSPSSSCSGRLHRFQFRTTVLVSLLAASAIDITNDKLKLLLEVSVGSNKWKGLMEQDLSKLDVTKLHPLSLEVISRQATINIGTIGHVVHGKSTDVKAISGVRTV</sequence>
<dbReference type="GO" id="GO:0005829">
    <property type="term" value="C:cytosol"/>
    <property type="evidence" value="ECO:0007669"/>
    <property type="project" value="TreeGrafter"/>
</dbReference>
<evidence type="ECO:0000313" key="4">
    <source>
        <dbReference type="EMBL" id="KAK4263381.1"/>
    </source>
</evidence>
<dbReference type="PANTHER" id="PTHR42854:SF3">
    <property type="entry name" value="EUKARYOTIC TRANSLATION INITIATION FACTOR 2 SUBUNIT 3-RELATED"/>
    <property type="match status" value="1"/>
</dbReference>
<keyword evidence="2" id="KW-0648">Protein biosynthesis</keyword>
<dbReference type="Gene3D" id="3.40.50.300">
    <property type="entry name" value="P-loop containing nucleotide triphosphate hydrolases"/>
    <property type="match status" value="1"/>
</dbReference>
<proteinExistence type="predicted"/>
<reference evidence="4" key="1">
    <citation type="submission" date="2023-10" db="EMBL/GenBank/DDBJ databases">
        <title>Chromosome-level genome of the transformable northern wattle, Acacia crassicarpa.</title>
        <authorList>
            <person name="Massaro I."/>
            <person name="Sinha N.R."/>
            <person name="Poethig S."/>
            <person name="Leichty A.R."/>
        </authorList>
    </citation>
    <scope>NUCLEOTIDE SEQUENCE</scope>
    <source>
        <strain evidence="4">Acra3RX</strain>
        <tissue evidence="4">Leaf</tissue>
    </source>
</reference>
<dbReference type="GO" id="GO:0005525">
    <property type="term" value="F:GTP binding"/>
    <property type="evidence" value="ECO:0007669"/>
    <property type="project" value="UniProtKB-KW"/>
</dbReference>
<organism evidence="4 5">
    <name type="scientific">Acacia crassicarpa</name>
    <name type="common">northern wattle</name>
    <dbReference type="NCBI Taxonomy" id="499986"/>
    <lineage>
        <taxon>Eukaryota</taxon>
        <taxon>Viridiplantae</taxon>
        <taxon>Streptophyta</taxon>
        <taxon>Embryophyta</taxon>
        <taxon>Tracheophyta</taxon>
        <taxon>Spermatophyta</taxon>
        <taxon>Magnoliopsida</taxon>
        <taxon>eudicotyledons</taxon>
        <taxon>Gunneridae</taxon>
        <taxon>Pentapetalae</taxon>
        <taxon>rosids</taxon>
        <taxon>fabids</taxon>
        <taxon>Fabales</taxon>
        <taxon>Fabaceae</taxon>
        <taxon>Caesalpinioideae</taxon>
        <taxon>mimosoid clade</taxon>
        <taxon>Acacieae</taxon>
        <taxon>Acacia</taxon>
    </lineage>
</organism>
<dbReference type="EMBL" id="JAWXYG010000009">
    <property type="protein sequence ID" value="KAK4263381.1"/>
    <property type="molecule type" value="Genomic_DNA"/>
</dbReference>
<dbReference type="GO" id="GO:0001731">
    <property type="term" value="P:formation of translation preinitiation complex"/>
    <property type="evidence" value="ECO:0007669"/>
    <property type="project" value="TreeGrafter"/>
</dbReference>
<dbReference type="Proteomes" id="UP001293593">
    <property type="component" value="Unassembled WGS sequence"/>
</dbReference>
<accession>A0AAE1MK66</accession>
<name>A0AAE1MK66_9FABA</name>
<evidence type="ECO:0000313" key="5">
    <source>
        <dbReference type="Proteomes" id="UP001293593"/>
    </source>
</evidence>
<dbReference type="GO" id="GO:0005850">
    <property type="term" value="C:eukaryotic translation initiation factor 2 complex"/>
    <property type="evidence" value="ECO:0007669"/>
    <property type="project" value="TreeGrafter"/>
</dbReference>